<dbReference type="PRINTS" id="PR00598">
    <property type="entry name" value="HTHMARR"/>
</dbReference>
<dbReference type="RefSeq" id="WP_198347232.1">
    <property type="nucleotide sequence ID" value="NZ_WRPP01000001.1"/>
</dbReference>
<reference evidence="2 3" key="1">
    <citation type="submission" date="2019-12" db="EMBL/GenBank/DDBJ databases">
        <title>Nocardia sp. nov. ET3-3 isolated from soil.</title>
        <authorList>
            <person name="Kanchanasin P."/>
            <person name="Tanasupawat S."/>
            <person name="Yuki M."/>
            <person name="Kudo T."/>
        </authorList>
    </citation>
    <scope>NUCLEOTIDE SEQUENCE [LARGE SCALE GENOMIC DNA]</scope>
    <source>
        <strain evidence="2 3">ET3-3</strain>
    </source>
</reference>
<dbReference type="PANTHER" id="PTHR33164:SF43">
    <property type="entry name" value="HTH-TYPE TRANSCRIPTIONAL REPRESSOR YETL"/>
    <property type="match status" value="1"/>
</dbReference>
<keyword evidence="3" id="KW-1185">Reference proteome</keyword>
<dbReference type="GO" id="GO:0006950">
    <property type="term" value="P:response to stress"/>
    <property type="evidence" value="ECO:0007669"/>
    <property type="project" value="TreeGrafter"/>
</dbReference>
<dbReference type="InterPro" id="IPR039422">
    <property type="entry name" value="MarR/SlyA-like"/>
</dbReference>
<dbReference type="GO" id="GO:0003700">
    <property type="term" value="F:DNA-binding transcription factor activity"/>
    <property type="evidence" value="ECO:0007669"/>
    <property type="project" value="InterPro"/>
</dbReference>
<dbReference type="Proteomes" id="UP000466794">
    <property type="component" value="Unassembled WGS sequence"/>
</dbReference>
<dbReference type="InterPro" id="IPR036388">
    <property type="entry name" value="WH-like_DNA-bd_sf"/>
</dbReference>
<dbReference type="SUPFAM" id="SSF46785">
    <property type="entry name" value="Winged helix' DNA-binding domain"/>
    <property type="match status" value="1"/>
</dbReference>
<dbReference type="AlphaFoldDB" id="A0A7K1UQD7"/>
<dbReference type="InterPro" id="IPR000835">
    <property type="entry name" value="HTH_MarR-typ"/>
</dbReference>
<protein>
    <submittedName>
        <fullName evidence="2">MarR family transcriptional regulator</fullName>
    </submittedName>
</protein>
<accession>A0A7K1UQD7</accession>
<sequence length="151" mass="16091">MNEVKKPTELPATVAFRLGTVGSVVADRFAARIADLDLKPKHAGLMTALSHGEAASQQELAKRLGVAPSLVVALADHLERLGAIARVRDPEDRRRQVLTLTDHGDELLAACERAARELDGELTAGLRAEERTAFLRVLGVLAAEAGLPTGE</sequence>
<evidence type="ECO:0000259" key="1">
    <source>
        <dbReference type="PROSITE" id="PS50995"/>
    </source>
</evidence>
<dbReference type="Gene3D" id="1.10.10.10">
    <property type="entry name" value="Winged helix-like DNA-binding domain superfamily/Winged helix DNA-binding domain"/>
    <property type="match status" value="1"/>
</dbReference>
<evidence type="ECO:0000313" key="2">
    <source>
        <dbReference type="EMBL" id="MVU76108.1"/>
    </source>
</evidence>
<comment type="caution">
    <text evidence="2">The sequence shown here is derived from an EMBL/GenBank/DDBJ whole genome shotgun (WGS) entry which is preliminary data.</text>
</comment>
<dbReference type="InterPro" id="IPR036390">
    <property type="entry name" value="WH_DNA-bd_sf"/>
</dbReference>
<dbReference type="SMART" id="SM00347">
    <property type="entry name" value="HTH_MARR"/>
    <property type="match status" value="1"/>
</dbReference>
<feature type="domain" description="HTH marR-type" evidence="1">
    <location>
        <begin position="1"/>
        <end position="143"/>
    </location>
</feature>
<dbReference type="PANTHER" id="PTHR33164">
    <property type="entry name" value="TRANSCRIPTIONAL REGULATOR, MARR FAMILY"/>
    <property type="match status" value="1"/>
</dbReference>
<dbReference type="PROSITE" id="PS50995">
    <property type="entry name" value="HTH_MARR_2"/>
    <property type="match status" value="1"/>
</dbReference>
<evidence type="ECO:0000313" key="3">
    <source>
        <dbReference type="Proteomes" id="UP000466794"/>
    </source>
</evidence>
<dbReference type="EMBL" id="WRPP01000001">
    <property type="protein sequence ID" value="MVU76108.1"/>
    <property type="molecule type" value="Genomic_DNA"/>
</dbReference>
<proteinExistence type="predicted"/>
<name>A0A7K1UQD7_9NOCA</name>
<organism evidence="2 3">
    <name type="scientific">Nocardia terrae</name>
    <dbReference type="NCBI Taxonomy" id="2675851"/>
    <lineage>
        <taxon>Bacteria</taxon>
        <taxon>Bacillati</taxon>
        <taxon>Actinomycetota</taxon>
        <taxon>Actinomycetes</taxon>
        <taxon>Mycobacteriales</taxon>
        <taxon>Nocardiaceae</taxon>
        <taxon>Nocardia</taxon>
    </lineage>
</organism>
<dbReference type="Pfam" id="PF12802">
    <property type="entry name" value="MarR_2"/>
    <property type="match status" value="1"/>
</dbReference>
<gene>
    <name evidence="2" type="ORF">GPX89_02480</name>
</gene>